<dbReference type="AlphaFoldDB" id="A0A9W3J9T2"/>
<proteinExistence type="predicted"/>
<name>A0A9W3J9T2_BACTU</name>
<organism evidence="1 2">
    <name type="scientific">Bacillus thuringiensis HD-771</name>
    <dbReference type="NCBI Taxonomy" id="1218175"/>
    <lineage>
        <taxon>Bacteria</taxon>
        <taxon>Bacillati</taxon>
        <taxon>Bacillota</taxon>
        <taxon>Bacilli</taxon>
        <taxon>Bacillales</taxon>
        <taxon>Bacillaceae</taxon>
        <taxon>Bacillus</taxon>
        <taxon>Bacillus cereus group</taxon>
    </lineage>
</organism>
<dbReference type="KEGG" id="bti:BTG_07185"/>
<reference evidence="1 2" key="1">
    <citation type="submission" date="2012-08" db="EMBL/GenBank/DDBJ databases">
        <authorList>
            <person name="Doggett N."/>
            <person name="Teshima H."/>
            <person name="Bruce D."/>
            <person name="Detter J.C."/>
            <person name="Johnson S.L."/>
            <person name="Han C."/>
        </authorList>
    </citation>
    <scope>NUCLEOTIDE SEQUENCE [LARGE SCALE GENOMIC DNA]</scope>
    <source>
        <strain evidence="1 2">HD-771</strain>
    </source>
</reference>
<dbReference type="Proteomes" id="UP000005259">
    <property type="component" value="Chromosome"/>
</dbReference>
<dbReference type="RefSeq" id="WP_000344278.1">
    <property type="nucleotide sequence ID" value="NC_018500.1"/>
</dbReference>
<dbReference type="EMBL" id="CP003752">
    <property type="protein sequence ID" value="AFQ14919.1"/>
    <property type="molecule type" value="Genomic_DNA"/>
</dbReference>
<sequence>MDEQKLTMKKKDSIYLRPRYPHKIDASKIESLEDVIKILGLMDIRLDDKAVQGLEHLIMEEDK</sequence>
<gene>
    <name evidence="1" type="ORF">BTG_07185</name>
</gene>
<evidence type="ECO:0000313" key="2">
    <source>
        <dbReference type="Proteomes" id="UP000005259"/>
    </source>
</evidence>
<evidence type="ECO:0000313" key="1">
    <source>
        <dbReference type="EMBL" id="AFQ14919.1"/>
    </source>
</evidence>
<protein>
    <submittedName>
        <fullName evidence="1">Uncharacterized protein</fullName>
    </submittedName>
</protein>
<accession>A0A9W3J9T2</accession>